<evidence type="ECO:0000313" key="1">
    <source>
        <dbReference type="EMBL" id="CCD51975.1"/>
    </source>
</evidence>
<proteinExistence type="predicted"/>
<accession>G2YK27</accession>
<sequence length="51" mass="5255">MENVTVEVLGFPNAGRAAAAVGCRFGELLHEGCNVLEMTGLGLPLPGSRTV</sequence>
<dbReference type="AlphaFoldDB" id="G2YK27"/>
<gene>
    <name evidence="1" type="ORF">BofuT4_uP081340.1</name>
</gene>
<dbReference type="InParanoid" id="G2YK27"/>
<dbReference type="HOGENOM" id="CLU_3106110_0_0_1"/>
<dbReference type="Proteomes" id="UP000008177">
    <property type="component" value="Unplaced contigs"/>
</dbReference>
<name>G2YK27_BOTF4</name>
<dbReference type="EMBL" id="FQ790340">
    <property type="protein sequence ID" value="CCD51975.1"/>
    <property type="molecule type" value="Genomic_DNA"/>
</dbReference>
<reference evidence="2" key="1">
    <citation type="journal article" date="2011" name="PLoS Genet.">
        <title>Genomic analysis of the necrotrophic fungal pathogens Sclerotinia sclerotiorum and Botrytis cinerea.</title>
        <authorList>
            <person name="Amselem J."/>
            <person name="Cuomo C.A."/>
            <person name="van Kan J.A."/>
            <person name="Viaud M."/>
            <person name="Benito E.P."/>
            <person name="Couloux A."/>
            <person name="Coutinho P.M."/>
            <person name="de Vries R.P."/>
            <person name="Dyer P.S."/>
            <person name="Fillinger S."/>
            <person name="Fournier E."/>
            <person name="Gout L."/>
            <person name="Hahn M."/>
            <person name="Kohn L."/>
            <person name="Lapalu N."/>
            <person name="Plummer K.M."/>
            <person name="Pradier J.M."/>
            <person name="Quevillon E."/>
            <person name="Sharon A."/>
            <person name="Simon A."/>
            <person name="ten Have A."/>
            <person name="Tudzynski B."/>
            <person name="Tudzynski P."/>
            <person name="Wincker P."/>
            <person name="Andrew M."/>
            <person name="Anthouard V."/>
            <person name="Beever R.E."/>
            <person name="Beffa R."/>
            <person name="Benoit I."/>
            <person name="Bouzid O."/>
            <person name="Brault B."/>
            <person name="Chen Z."/>
            <person name="Choquer M."/>
            <person name="Collemare J."/>
            <person name="Cotton P."/>
            <person name="Danchin E.G."/>
            <person name="Da Silva C."/>
            <person name="Gautier A."/>
            <person name="Giraud C."/>
            <person name="Giraud T."/>
            <person name="Gonzalez C."/>
            <person name="Grossetete S."/>
            <person name="Guldener U."/>
            <person name="Henrissat B."/>
            <person name="Howlett B.J."/>
            <person name="Kodira C."/>
            <person name="Kretschmer M."/>
            <person name="Lappartient A."/>
            <person name="Leroch M."/>
            <person name="Levis C."/>
            <person name="Mauceli E."/>
            <person name="Neuveglise C."/>
            <person name="Oeser B."/>
            <person name="Pearson M."/>
            <person name="Poulain J."/>
            <person name="Poussereau N."/>
            <person name="Quesneville H."/>
            <person name="Rascle C."/>
            <person name="Schumacher J."/>
            <person name="Segurens B."/>
            <person name="Sexton A."/>
            <person name="Silva E."/>
            <person name="Sirven C."/>
            <person name="Soanes D.M."/>
            <person name="Talbot N.J."/>
            <person name="Templeton M."/>
            <person name="Yandava C."/>
            <person name="Yarden O."/>
            <person name="Zeng Q."/>
            <person name="Rollins J.A."/>
            <person name="Lebrun M.H."/>
            <person name="Dickman M."/>
        </authorList>
    </citation>
    <scope>NUCLEOTIDE SEQUENCE [LARGE SCALE GENOMIC DNA]</scope>
    <source>
        <strain evidence="2">T4</strain>
    </source>
</reference>
<protein>
    <submittedName>
        <fullName evidence="1">Uncharacterized protein</fullName>
    </submittedName>
</protein>
<organism evidence="1 2">
    <name type="scientific">Botryotinia fuckeliana (strain T4)</name>
    <name type="common">Noble rot fungus</name>
    <name type="synonym">Botrytis cinerea</name>
    <dbReference type="NCBI Taxonomy" id="999810"/>
    <lineage>
        <taxon>Eukaryota</taxon>
        <taxon>Fungi</taxon>
        <taxon>Dikarya</taxon>
        <taxon>Ascomycota</taxon>
        <taxon>Pezizomycotina</taxon>
        <taxon>Leotiomycetes</taxon>
        <taxon>Helotiales</taxon>
        <taxon>Sclerotiniaceae</taxon>
        <taxon>Botrytis</taxon>
    </lineage>
</organism>
<evidence type="ECO:0000313" key="2">
    <source>
        <dbReference type="Proteomes" id="UP000008177"/>
    </source>
</evidence>